<dbReference type="InterPro" id="IPR027417">
    <property type="entry name" value="P-loop_NTPase"/>
</dbReference>
<dbReference type="PANTHER" id="PTHR43603:SF1">
    <property type="entry name" value="ZINC-REGULATED GTPASE METALLOPROTEIN ACTIVATOR 1"/>
    <property type="match status" value="1"/>
</dbReference>
<dbReference type="SMART" id="SM00833">
    <property type="entry name" value="CobW_C"/>
    <property type="match status" value="1"/>
</dbReference>
<sequence length="417" mass="44588">MPSARPARLPVSLLTGLAVDAKARTARAARRRVPGLAVVEVAFGPADGAAPGACGLVRWSVTHPDGRTDDGGVELEHLCVSCAVGEAVLPRLLDLAGDGGVRQVLLVLPPQMEADAFLHAFFASDVDGVPIARSVAIDTVACVVDLARVVDDLAGGERLADRGMALAPEDHRAVAVLAADHVEAADVLVCADTEPDVIDSARAQALLHHVNPRARHLRMVPDPVHGLQPPSVDAFLGAWSFDIELLGLRDEAVGVPHPVPGEEDGVVTTLWRARRPFHPRRLYDALEEVMAGVLRGRGHLWLAGRPDEVLVWESAGEHLAIVPGGPWLPEADTGPDAEAWQEVSPERRTLASFHWDPYYGERRSELRFTGIGLDVPSLHRVLDAALVTDEELADGERIRRAAAEDPFAVLGGGEERG</sequence>
<dbReference type="PANTHER" id="PTHR43603">
    <property type="entry name" value="COBW DOMAIN-CONTAINING PROTEIN DDB_G0274527"/>
    <property type="match status" value="1"/>
</dbReference>
<protein>
    <submittedName>
        <fullName evidence="2">G3E family GTPase</fullName>
    </submittedName>
</protein>
<evidence type="ECO:0000259" key="1">
    <source>
        <dbReference type="SMART" id="SM00833"/>
    </source>
</evidence>
<dbReference type="InterPro" id="IPR051927">
    <property type="entry name" value="Zn_Chap_cDPG_Synth"/>
</dbReference>
<gene>
    <name evidence="2" type="ORF">FHU37_000130</name>
</gene>
<dbReference type="RefSeq" id="WP_179812286.1">
    <property type="nucleotide sequence ID" value="NZ_JACBZD010000001.1"/>
</dbReference>
<organism evidence="2 3">
    <name type="scientific">Allostreptomyces psammosilenae</name>
    <dbReference type="NCBI Taxonomy" id="1892865"/>
    <lineage>
        <taxon>Bacteria</taxon>
        <taxon>Bacillati</taxon>
        <taxon>Actinomycetota</taxon>
        <taxon>Actinomycetes</taxon>
        <taxon>Kitasatosporales</taxon>
        <taxon>Streptomycetaceae</taxon>
        <taxon>Allostreptomyces</taxon>
    </lineage>
</organism>
<dbReference type="InterPro" id="IPR011629">
    <property type="entry name" value="CobW-like_C"/>
</dbReference>
<accession>A0A852ZNZ8</accession>
<dbReference type="Proteomes" id="UP000567795">
    <property type="component" value="Unassembled WGS sequence"/>
</dbReference>
<evidence type="ECO:0000313" key="2">
    <source>
        <dbReference type="EMBL" id="NYI03187.1"/>
    </source>
</evidence>
<reference evidence="2 3" key="1">
    <citation type="submission" date="2020-07" db="EMBL/GenBank/DDBJ databases">
        <title>Sequencing the genomes of 1000 actinobacteria strains.</title>
        <authorList>
            <person name="Klenk H.-P."/>
        </authorList>
    </citation>
    <scope>NUCLEOTIDE SEQUENCE [LARGE SCALE GENOMIC DNA]</scope>
    <source>
        <strain evidence="2 3">DSM 42178</strain>
    </source>
</reference>
<dbReference type="Gene3D" id="3.40.50.300">
    <property type="entry name" value="P-loop containing nucleotide triphosphate hydrolases"/>
    <property type="match status" value="1"/>
</dbReference>
<comment type="caution">
    <text evidence="2">The sequence shown here is derived from an EMBL/GenBank/DDBJ whole genome shotgun (WGS) entry which is preliminary data.</text>
</comment>
<dbReference type="Pfam" id="PF07683">
    <property type="entry name" value="CobW_C"/>
    <property type="match status" value="1"/>
</dbReference>
<feature type="domain" description="CobW C-terminal" evidence="1">
    <location>
        <begin position="266"/>
        <end position="386"/>
    </location>
</feature>
<name>A0A852ZNZ8_9ACTN</name>
<proteinExistence type="predicted"/>
<dbReference type="EMBL" id="JACBZD010000001">
    <property type="protein sequence ID" value="NYI03187.1"/>
    <property type="molecule type" value="Genomic_DNA"/>
</dbReference>
<evidence type="ECO:0000313" key="3">
    <source>
        <dbReference type="Proteomes" id="UP000567795"/>
    </source>
</evidence>
<dbReference type="AlphaFoldDB" id="A0A852ZNZ8"/>
<keyword evidence="3" id="KW-1185">Reference proteome</keyword>
<dbReference type="SUPFAM" id="SSF90002">
    <property type="entry name" value="Hypothetical protein YjiA, C-terminal domain"/>
    <property type="match status" value="1"/>
</dbReference>